<reference evidence="1" key="1">
    <citation type="submission" date="2022-10" db="EMBL/GenBank/DDBJ databases">
        <title>Comparative genomic analysis of Cohnella hashimotonis sp. nov., isolated from the International Space Station.</title>
        <authorList>
            <person name="Simpson A."/>
            <person name="Venkateswaran K."/>
        </authorList>
    </citation>
    <scope>NUCLEOTIDE SEQUENCE</scope>
    <source>
        <strain evidence="1">DSM 28161</strain>
    </source>
</reference>
<keyword evidence="2" id="KW-1185">Reference proteome</keyword>
<accession>A0A9X4L6E6</accession>
<proteinExistence type="predicted"/>
<dbReference type="Proteomes" id="UP001153404">
    <property type="component" value="Unassembled WGS sequence"/>
</dbReference>
<sequence>MHAAIRGLTMMLIALMLLGGVAGPVLPASAYYAETDYPHAGTELVGNGSMESVSGGSAGGWIGWYAGYTVDSSVSRSGSRSLSCELTGAGECGGYQFISLNRTEAKPLKIVGWSKAQNVSGGVSTDYSLWVDLTYTDNTHLYGEAKGFQTGTHDWEKAEMYIDPEKPVKEMTAYLLMRGKTGKVWFDDVSVQELPAGLLANGAFETVASGKIAGWGEWQNGYTVAAGGRKRRERRRQSDECVGNRRVRHLQDGDAEPHDGQAAARARLEQGERGCGNDRRFLLALCGPDLFGRYA</sequence>
<protein>
    <recommendedName>
        <fullName evidence="3">CBM-cenC domain-containing protein</fullName>
    </recommendedName>
</protein>
<evidence type="ECO:0008006" key="3">
    <source>
        <dbReference type="Google" id="ProtNLM"/>
    </source>
</evidence>
<dbReference type="AlphaFoldDB" id="A0A9X4L6E6"/>
<name>A0A9X4L6E6_9BACL</name>
<organism evidence="1 2">
    <name type="scientific">Cohnella rhizosphaerae</name>
    <dbReference type="NCBI Taxonomy" id="1457232"/>
    <lineage>
        <taxon>Bacteria</taxon>
        <taxon>Bacillati</taxon>
        <taxon>Bacillota</taxon>
        <taxon>Bacilli</taxon>
        <taxon>Bacillales</taxon>
        <taxon>Paenibacillaceae</taxon>
        <taxon>Cohnella</taxon>
    </lineage>
</organism>
<dbReference type="RefSeq" id="WP_277539210.1">
    <property type="nucleotide sequence ID" value="NZ_JAPDIA010000009.1"/>
</dbReference>
<evidence type="ECO:0000313" key="2">
    <source>
        <dbReference type="Proteomes" id="UP001153404"/>
    </source>
</evidence>
<evidence type="ECO:0000313" key="1">
    <source>
        <dbReference type="EMBL" id="MDG0814342.1"/>
    </source>
</evidence>
<gene>
    <name evidence="1" type="ORF">OMP40_37485</name>
</gene>
<dbReference type="Gene3D" id="2.60.120.260">
    <property type="entry name" value="Galactose-binding domain-like"/>
    <property type="match status" value="1"/>
</dbReference>
<comment type="caution">
    <text evidence="1">The sequence shown here is derived from an EMBL/GenBank/DDBJ whole genome shotgun (WGS) entry which is preliminary data.</text>
</comment>
<dbReference type="EMBL" id="JAPDIA010000009">
    <property type="protein sequence ID" value="MDG0814342.1"/>
    <property type="molecule type" value="Genomic_DNA"/>
</dbReference>